<keyword evidence="5" id="KW-0449">Lipoprotein</keyword>
<comment type="caution">
    <text evidence="6">The sequence shown here is derived from an EMBL/GenBank/DDBJ whole genome shotgun (WGS) entry which is preliminary data.</text>
</comment>
<evidence type="ECO:0000313" key="6">
    <source>
        <dbReference type="EMBL" id="TPG31545.1"/>
    </source>
</evidence>
<keyword evidence="1" id="KW-1003">Cell membrane</keyword>
<evidence type="ECO:0000256" key="4">
    <source>
        <dbReference type="ARBA" id="ARBA00023139"/>
    </source>
</evidence>
<keyword evidence="2" id="KW-0732">Signal</keyword>
<dbReference type="Pfam" id="PF05481">
    <property type="entry name" value="Myco_19_kDa"/>
    <property type="match status" value="1"/>
</dbReference>
<dbReference type="AlphaFoldDB" id="A0A502E1E7"/>
<dbReference type="Proteomes" id="UP000320095">
    <property type="component" value="Unassembled WGS sequence"/>
</dbReference>
<accession>A0A502E1E7</accession>
<dbReference type="InterPro" id="IPR008691">
    <property type="entry name" value="LpqH"/>
</dbReference>
<protein>
    <recommendedName>
        <fullName evidence="8">Lipoprotein LppE</fullName>
    </recommendedName>
</protein>
<evidence type="ECO:0000256" key="5">
    <source>
        <dbReference type="ARBA" id="ARBA00023288"/>
    </source>
</evidence>
<evidence type="ECO:0000256" key="2">
    <source>
        <dbReference type="ARBA" id="ARBA00022729"/>
    </source>
</evidence>
<sequence length="180" mass="19160">MDMLVIKRLINRARAGEVEGSGRRRTERHSIRPHRLVTIPAVALAVVAGAVGCSSEPPARVDHGALPPNTARLVIDGQDMGTTRDVVCTQVGWAWTVNVGNSDSGATAVFETGADPLTARSVRLRNIDGFSGAYWDGNRGQANASMNDGAWTITGKVEGFNTDTPSIDRAERTFTIAANC</sequence>
<proteinExistence type="predicted"/>
<dbReference type="EMBL" id="RCZG01000012">
    <property type="protein sequence ID" value="TPG31545.1"/>
    <property type="molecule type" value="Genomic_DNA"/>
</dbReference>
<evidence type="ECO:0000256" key="3">
    <source>
        <dbReference type="ARBA" id="ARBA00023136"/>
    </source>
</evidence>
<keyword evidence="4" id="KW-0564">Palmitate</keyword>
<reference evidence="6 7" key="1">
    <citation type="journal article" date="2019" name="Environ. Microbiol.">
        <title>Species interactions and distinct microbial communities in high Arctic permafrost affected cryosols are associated with the CH4 and CO2 gas fluxes.</title>
        <authorList>
            <person name="Altshuler I."/>
            <person name="Hamel J."/>
            <person name="Turney S."/>
            <person name="Magnuson E."/>
            <person name="Levesque R."/>
            <person name="Greer C."/>
            <person name="Whyte L.G."/>
        </authorList>
    </citation>
    <scope>NUCLEOTIDE SEQUENCE [LARGE SCALE GENOMIC DNA]</scope>
    <source>
        <strain evidence="6 7">S5.20</strain>
    </source>
</reference>
<evidence type="ECO:0000313" key="7">
    <source>
        <dbReference type="Proteomes" id="UP000320095"/>
    </source>
</evidence>
<name>A0A502E1E7_9MYCO</name>
<dbReference type="GO" id="GO:0016020">
    <property type="term" value="C:membrane"/>
    <property type="evidence" value="ECO:0007669"/>
    <property type="project" value="InterPro"/>
</dbReference>
<evidence type="ECO:0008006" key="8">
    <source>
        <dbReference type="Google" id="ProtNLM"/>
    </source>
</evidence>
<keyword evidence="7" id="KW-1185">Reference proteome</keyword>
<organism evidence="6 7">
    <name type="scientific">Mycolicibacterium hodleri</name>
    <dbReference type="NCBI Taxonomy" id="49897"/>
    <lineage>
        <taxon>Bacteria</taxon>
        <taxon>Bacillati</taxon>
        <taxon>Actinomycetota</taxon>
        <taxon>Actinomycetes</taxon>
        <taxon>Mycobacteriales</taxon>
        <taxon>Mycobacteriaceae</taxon>
        <taxon>Mycolicibacterium</taxon>
    </lineage>
</organism>
<keyword evidence="3" id="KW-0472">Membrane</keyword>
<evidence type="ECO:0000256" key="1">
    <source>
        <dbReference type="ARBA" id="ARBA00022475"/>
    </source>
</evidence>
<gene>
    <name evidence="6" type="ORF">EAH80_24010</name>
</gene>